<reference evidence="1 2" key="1">
    <citation type="journal article" date="2019" name="Commun. Biol.">
        <title>The bagworm genome reveals a unique fibroin gene that provides high tensile strength.</title>
        <authorList>
            <person name="Kono N."/>
            <person name="Nakamura H."/>
            <person name="Ohtoshi R."/>
            <person name="Tomita M."/>
            <person name="Numata K."/>
            <person name="Arakawa K."/>
        </authorList>
    </citation>
    <scope>NUCLEOTIDE SEQUENCE [LARGE SCALE GENOMIC DNA]</scope>
</reference>
<evidence type="ECO:0000313" key="2">
    <source>
        <dbReference type="Proteomes" id="UP000299102"/>
    </source>
</evidence>
<name>A0A4C1TKA2_EUMVA</name>
<gene>
    <name evidence="1" type="ORF">EVAR_6613_1</name>
</gene>
<dbReference type="EMBL" id="BGZK01000068">
    <property type="protein sequence ID" value="GBP14962.1"/>
    <property type="molecule type" value="Genomic_DNA"/>
</dbReference>
<protein>
    <submittedName>
        <fullName evidence="1">Uncharacterized protein</fullName>
    </submittedName>
</protein>
<dbReference type="AlphaFoldDB" id="A0A4C1TKA2"/>
<comment type="caution">
    <text evidence="1">The sequence shown here is derived from an EMBL/GenBank/DDBJ whole genome shotgun (WGS) entry which is preliminary data.</text>
</comment>
<proteinExistence type="predicted"/>
<sequence length="131" mass="14746">MNQCESIEKVNQQALFRVDAPRTESVGASARRWRELNQLARYSLFIVVAMAVLGDESEHAPPTRPFYDLSVHTTLHVRNARVSVLILAATACDVFYRPRQNLNNERDLRLEPAGRAAARAAAARVSDDERQ</sequence>
<organism evidence="1 2">
    <name type="scientific">Eumeta variegata</name>
    <name type="common">Bagworm moth</name>
    <name type="synonym">Eumeta japonica</name>
    <dbReference type="NCBI Taxonomy" id="151549"/>
    <lineage>
        <taxon>Eukaryota</taxon>
        <taxon>Metazoa</taxon>
        <taxon>Ecdysozoa</taxon>
        <taxon>Arthropoda</taxon>
        <taxon>Hexapoda</taxon>
        <taxon>Insecta</taxon>
        <taxon>Pterygota</taxon>
        <taxon>Neoptera</taxon>
        <taxon>Endopterygota</taxon>
        <taxon>Lepidoptera</taxon>
        <taxon>Glossata</taxon>
        <taxon>Ditrysia</taxon>
        <taxon>Tineoidea</taxon>
        <taxon>Psychidae</taxon>
        <taxon>Oiketicinae</taxon>
        <taxon>Eumeta</taxon>
    </lineage>
</organism>
<accession>A0A4C1TKA2</accession>
<keyword evidence="2" id="KW-1185">Reference proteome</keyword>
<evidence type="ECO:0000313" key="1">
    <source>
        <dbReference type="EMBL" id="GBP14962.1"/>
    </source>
</evidence>
<dbReference type="Proteomes" id="UP000299102">
    <property type="component" value="Unassembled WGS sequence"/>
</dbReference>